<evidence type="ECO:0000313" key="2">
    <source>
        <dbReference type="EMBL" id="PPR05043.1"/>
    </source>
</evidence>
<sequence>MYSPSPPSPASAPPHILISTPYLLLLICTHPAPISGHPHLYHTLPAHPHMNPPLPPTSALPHPNPTCSPSPPSHPHTHLHPHYPPPQNLTLNPLHNLTLNPPL</sequence>
<accession>A0A409YPV8</accession>
<feature type="compositionally biased region" description="Pro residues" evidence="1">
    <location>
        <begin position="51"/>
        <end position="74"/>
    </location>
</feature>
<dbReference type="InParanoid" id="A0A409YPV8"/>
<gene>
    <name evidence="2" type="ORF">CVT24_010203</name>
</gene>
<comment type="caution">
    <text evidence="2">The sequence shown here is derived from an EMBL/GenBank/DDBJ whole genome shotgun (WGS) entry which is preliminary data.</text>
</comment>
<feature type="non-terminal residue" evidence="2">
    <location>
        <position position="103"/>
    </location>
</feature>
<name>A0A409YPV8_9AGAR</name>
<reference evidence="2 3" key="1">
    <citation type="journal article" date="2018" name="Evol. Lett.">
        <title>Horizontal gene cluster transfer increased hallucinogenic mushroom diversity.</title>
        <authorList>
            <person name="Reynolds H.T."/>
            <person name="Vijayakumar V."/>
            <person name="Gluck-Thaler E."/>
            <person name="Korotkin H.B."/>
            <person name="Matheny P.B."/>
            <person name="Slot J.C."/>
        </authorList>
    </citation>
    <scope>NUCLEOTIDE SEQUENCE [LARGE SCALE GENOMIC DNA]</scope>
    <source>
        <strain evidence="2 3">2629</strain>
    </source>
</reference>
<evidence type="ECO:0000256" key="1">
    <source>
        <dbReference type="SAM" id="MobiDB-lite"/>
    </source>
</evidence>
<dbReference type="EMBL" id="NHTK01000858">
    <property type="protein sequence ID" value="PPR05043.1"/>
    <property type="molecule type" value="Genomic_DNA"/>
</dbReference>
<proteinExistence type="predicted"/>
<protein>
    <submittedName>
        <fullName evidence="2">Uncharacterized protein</fullName>
    </submittedName>
</protein>
<organism evidence="2 3">
    <name type="scientific">Panaeolus cyanescens</name>
    <dbReference type="NCBI Taxonomy" id="181874"/>
    <lineage>
        <taxon>Eukaryota</taxon>
        <taxon>Fungi</taxon>
        <taxon>Dikarya</taxon>
        <taxon>Basidiomycota</taxon>
        <taxon>Agaricomycotina</taxon>
        <taxon>Agaricomycetes</taxon>
        <taxon>Agaricomycetidae</taxon>
        <taxon>Agaricales</taxon>
        <taxon>Agaricineae</taxon>
        <taxon>Galeropsidaceae</taxon>
        <taxon>Panaeolus</taxon>
    </lineage>
</organism>
<feature type="compositionally biased region" description="Low complexity" evidence="1">
    <location>
        <begin position="88"/>
        <end position="103"/>
    </location>
</feature>
<dbReference type="Proteomes" id="UP000284842">
    <property type="component" value="Unassembled WGS sequence"/>
</dbReference>
<keyword evidence="3" id="KW-1185">Reference proteome</keyword>
<dbReference type="AlphaFoldDB" id="A0A409YPV8"/>
<feature type="region of interest" description="Disordered" evidence="1">
    <location>
        <begin position="51"/>
        <end position="103"/>
    </location>
</feature>
<evidence type="ECO:0000313" key="3">
    <source>
        <dbReference type="Proteomes" id="UP000284842"/>
    </source>
</evidence>